<dbReference type="EMBL" id="CAJOBC010000005">
    <property type="protein sequence ID" value="CAF3515537.1"/>
    <property type="molecule type" value="Genomic_DNA"/>
</dbReference>
<feature type="transmembrane region" description="Helical" evidence="9">
    <location>
        <begin position="6"/>
        <end position="25"/>
    </location>
</feature>
<evidence type="ECO:0000313" key="11">
    <source>
        <dbReference type="EMBL" id="CAF0784116.1"/>
    </source>
</evidence>
<dbReference type="HAMAP" id="MF_01367">
    <property type="entry name" value="Ribosomal_uL14"/>
    <property type="match status" value="1"/>
</dbReference>
<evidence type="ECO:0000313" key="14">
    <source>
        <dbReference type="Proteomes" id="UP000663829"/>
    </source>
</evidence>
<keyword evidence="14" id="KW-1185">Reference proteome</keyword>
<comment type="caution">
    <text evidence="10">The sequence shown here is derived from an EMBL/GenBank/DDBJ whole genome shotgun (WGS) entry which is preliminary data.</text>
</comment>
<evidence type="ECO:0000256" key="9">
    <source>
        <dbReference type="SAM" id="Phobius"/>
    </source>
</evidence>
<dbReference type="SMART" id="SM01374">
    <property type="entry name" value="Ribosomal_L14"/>
    <property type="match status" value="1"/>
</dbReference>
<keyword evidence="9" id="KW-0812">Transmembrane</keyword>
<dbReference type="Proteomes" id="UP000681722">
    <property type="component" value="Unassembled WGS sequence"/>
</dbReference>
<dbReference type="Proteomes" id="UP000663829">
    <property type="component" value="Unassembled WGS sequence"/>
</dbReference>
<keyword evidence="9" id="KW-1133">Transmembrane helix</keyword>
<proteinExistence type="inferred from homology"/>
<dbReference type="Gene3D" id="2.40.150.20">
    <property type="entry name" value="Ribosomal protein L14"/>
    <property type="match status" value="1"/>
</dbReference>
<accession>A0A813NJQ2</accession>
<evidence type="ECO:0000313" key="10">
    <source>
        <dbReference type="EMBL" id="CAF0737511.1"/>
    </source>
</evidence>
<evidence type="ECO:0000256" key="1">
    <source>
        <dbReference type="ARBA" id="ARBA00004173"/>
    </source>
</evidence>
<evidence type="ECO:0000256" key="3">
    <source>
        <dbReference type="ARBA" id="ARBA00022946"/>
    </source>
</evidence>
<evidence type="ECO:0000256" key="4">
    <source>
        <dbReference type="ARBA" id="ARBA00022980"/>
    </source>
</evidence>
<dbReference type="EMBL" id="CAJOBA010000936">
    <property type="protein sequence ID" value="CAF3566128.1"/>
    <property type="molecule type" value="Genomic_DNA"/>
</dbReference>
<dbReference type="SUPFAM" id="SSF50193">
    <property type="entry name" value="Ribosomal protein L14"/>
    <property type="match status" value="1"/>
</dbReference>
<protein>
    <recommendedName>
        <fullName evidence="7">Large ribosomal subunit protein uL14m</fullName>
    </recommendedName>
    <alternativeName>
        <fullName evidence="8">39S ribosomal protein L14, mitochondrial</fullName>
    </alternativeName>
</protein>
<comment type="similarity">
    <text evidence="2">Belongs to the universal ribosomal protein uL14 family.</text>
</comment>
<dbReference type="GO" id="GO:0005739">
    <property type="term" value="C:mitochondrion"/>
    <property type="evidence" value="ECO:0007669"/>
    <property type="project" value="UniProtKB-SubCell"/>
</dbReference>
<name>A0A813NJQ2_9BILA</name>
<evidence type="ECO:0000313" key="12">
    <source>
        <dbReference type="EMBL" id="CAF3515537.1"/>
    </source>
</evidence>
<dbReference type="InterPro" id="IPR000218">
    <property type="entry name" value="Ribosomal_uL14"/>
</dbReference>
<organism evidence="10 14">
    <name type="scientific">Didymodactylos carnosus</name>
    <dbReference type="NCBI Taxonomy" id="1234261"/>
    <lineage>
        <taxon>Eukaryota</taxon>
        <taxon>Metazoa</taxon>
        <taxon>Spiralia</taxon>
        <taxon>Gnathifera</taxon>
        <taxon>Rotifera</taxon>
        <taxon>Eurotatoria</taxon>
        <taxon>Bdelloidea</taxon>
        <taxon>Philodinida</taxon>
        <taxon>Philodinidae</taxon>
        <taxon>Didymodactylos</taxon>
    </lineage>
</organism>
<evidence type="ECO:0000256" key="5">
    <source>
        <dbReference type="ARBA" id="ARBA00023128"/>
    </source>
</evidence>
<dbReference type="GO" id="GO:0003735">
    <property type="term" value="F:structural constituent of ribosome"/>
    <property type="evidence" value="ECO:0007669"/>
    <property type="project" value="InterPro"/>
</dbReference>
<keyword evidence="3" id="KW-0809">Transit peptide</keyword>
<keyword evidence="5" id="KW-0496">Mitochondrion</keyword>
<dbReference type="GO" id="GO:1990904">
    <property type="term" value="C:ribonucleoprotein complex"/>
    <property type="evidence" value="ECO:0007669"/>
    <property type="project" value="UniProtKB-KW"/>
</dbReference>
<evidence type="ECO:0000256" key="8">
    <source>
        <dbReference type="ARBA" id="ARBA00042938"/>
    </source>
</evidence>
<reference evidence="10" key="1">
    <citation type="submission" date="2021-02" db="EMBL/GenBank/DDBJ databases">
        <authorList>
            <person name="Nowell W R."/>
        </authorList>
    </citation>
    <scope>NUCLEOTIDE SEQUENCE</scope>
</reference>
<dbReference type="PANTHER" id="PTHR21037:SF3">
    <property type="entry name" value="LARGE RIBOSOMAL SUBUNIT PROTEIN UL14M"/>
    <property type="match status" value="1"/>
</dbReference>
<dbReference type="Proteomes" id="UP000682733">
    <property type="component" value="Unassembled WGS sequence"/>
</dbReference>
<evidence type="ECO:0000313" key="13">
    <source>
        <dbReference type="EMBL" id="CAF3566128.1"/>
    </source>
</evidence>
<dbReference type="CDD" id="cd00337">
    <property type="entry name" value="Ribosomal_uL14"/>
    <property type="match status" value="1"/>
</dbReference>
<evidence type="ECO:0000256" key="6">
    <source>
        <dbReference type="ARBA" id="ARBA00023274"/>
    </source>
</evidence>
<keyword evidence="6" id="KW-0687">Ribonucleoprotein</keyword>
<dbReference type="GO" id="GO:0005840">
    <property type="term" value="C:ribosome"/>
    <property type="evidence" value="ECO:0007669"/>
    <property type="project" value="UniProtKB-KW"/>
</dbReference>
<keyword evidence="9" id="KW-0472">Membrane</keyword>
<dbReference type="AlphaFoldDB" id="A0A813NJQ2"/>
<dbReference type="EMBL" id="CAJNOQ010000005">
    <property type="protein sequence ID" value="CAF0737511.1"/>
    <property type="molecule type" value="Genomic_DNA"/>
</dbReference>
<dbReference type="EMBL" id="CAJNOK010000936">
    <property type="protein sequence ID" value="CAF0784116.1"/>
    <property type="molecule type" value="Genomic_DNA"/>
</dbReference>
<sequence>MFEKLLSISVLPVFIAVLVIIYYFSVTSVLHHLQKTSRVNVVDNSKLAIDGMVYKRQPRVIHCYKRNGSLSRTRLTAGLGDKVLLAIKGQMKKAVIVGCKQLIPQPNMPRFDANNVVLIDDDGNPIGTRILAPIPAFFRTRGDLVKIAAIATHFV</sequence>
<dbReference type="InterPro" id="IPR036853">
    <property type="entry name" value="Ribosomal_uL14_sf"/>
</dbReference>
<evidence type="ECO:0000256" key="7">
    <source>
        <dbReference type="ARBA" id="ARBA00040118"/>
    </source>
</evidence>
<dbReference type="PANTHER" id="PTHR21037">
    <property type="entry name" value="39S RIBOSOMAL PROTEIN L14, MITOCHONDRIAL"/>
    <property type="match status" value="1"/>
</dbReference>
<evidence type="ECO:0000256" key="2">
    <source>
        <dbReference type="ARBA" id="ARBA00010745"/>
    </source>
</evidence>
<dbReference type="Pfam" id="PF00238">
    <property type="entry name" value="Ribosomal_L14"/>
    <property type="match status" value="1"/>
</dbReference>
<dbReference type="OrthoDB" id="274765at2759"/>
<dbReference type="Proteomes" id="UP000677228">
    <property type="component" value="Unassembled WGS sequence"/>
</dbReference>
<gene>
    <name evidence="10" type="ORF">GPM918_LOCUS65</name>
    <name evidence="11" type="ORF">OVA965_LOCUS3772</name>
    <name evidence="12" type="ORF">SRO942_LOCUS66</name>
    <name evidence="13" type="ORF">TMI583_LOCUS3770</name>
</gene>
<dbReference type="GO" id="GO:0006412">
    <property type="term" value="P:translation"/>
    <property type="evidence" value="ECO:0007669"/>
    <property type="project" value="InterPro"/>
</dbReference>
<comment type="subcellular location">
    <subcellularLocation>
        <location evidence="1">Mitochondrion</location>
    </subcellularLocation>
</comment>
<keyword evidence="4" id="KW-0689">Ribosomal protein</keyword>